<dbReference type="SMART" id="SM00220">
    <property type="entry name" value="S_TKc"/>
    <property type="match status" value="1"/>
</dbReference>
<dbReference type="SUPFAM" id="SSF56112">
    <property type="entry name" value="Protein kinase-like (PK-like)"/>
    <property type="match status" value="2"/>
</dbReference>
<dbReference type="PANTHER" id="PTHR44329">
    <property type="entry name" value="SERINE/THREONINE-PROTEIN KINASE TNNI3K-RELATED"/>
    <property type="match status" value="1"/>
</dbReference>
<keyword evidence="3" id="KW-1185">Reference proteome</keyword>
<evidence type="ECO:0000313" key="3">
    <source>
        <dbReference type="Proteomes" id="UP000198211"/>
    </source>
</evidence>
<dbReference type="PANTHER" id="PTHR44329:SF214">
    <property type="entry name" value="PROTEIN KINASE DOMAIN-CONTAINING PROTEIN"/>
    <property type="match status" value="1"/>
</dbReference>
<dbReference type="EMBL" id="NBNE01009136">
    <property type="protein sequence ID" value="OWY98725.1"/>
    <property type="molecule type" value="Genomic_DNA"/>
</dbReference>
<dbReference type="GO" id="GO:0005524">
    <property type="term" value="F:ATP binding"/>
    <property type="evidence" value="ECO:0007669"/>
    <property type="project" value="InterPro"/>
</dbReference>
<organism evidence="2 3">
    <name type="scientific">Phytophthora megakarya</name>
    <dbReference type="NCBI Taxonomy" id="4795"/>
    <lineage>
        <taxon>Eukaryota</taxon>
        <taxon>Sar</taxon>
        <taxon>Stramenopiles</taxon>
        <taxon>Oomycota</taxon>
        <taxon>Peronosporomycetes</taxon>
        <taxon>Peronosporales</taxon>
        <taxon>Peronosporaceae</taxon>
        <taxon>Phytophthora</taxon>
    </lineage>
</organism>
<dbReference type="Gene3D" id="1.10.510.10">
    <property type="entry name" value="Transferase(Phosphotransferase) domain 1"/>
    <property type="match status" value="1"/>
</dbReference>
<dbReference type="OrthoDB" id="126202at2759"/>
<keyword evidence="2" id="KW-0418">Kinase</keyword>
<accession>A0A225UYR6</accession>
<evidence type="ECO:0000313" key="2">
    <source>
        <dbReference type="EMBL" id="OWY98725.1"/>
    </source>
</evidence>
<dbReference type="InterPro" id="IPR008271">
    <property type="entry name" value="Ser/Thr_kinase_AS"/>
</dbReference>
<proteinExistence type="predicted"/>
<feature type="domain" description="Protein kinase" evidence="1">
    <location>
        <begin position="450"/>
        <end position="636"/>
    </location>
</feature>
<dbReference type="InterPro" id="IPR051681">
    <property type="entry name" value="Ser/Thr_Kinases-Pseudokinases"/>
</dbReference>
<dbReference type="AlphaFoldDB" id="A0A225UYR6"/>
<dbReference type="InterPro" id="IPR001245">
    <property type="entry name" value="Ser-Thr/Tyr_kinase_cat_dom"/>
</dbReference>
<sequence length="636" mass="71890">MADGVRWEWTSSGEIHSPSRLGDHAAARYRLFRQTIEAEPSVNETLFGLLLTMESAREKLQPYEAATPLVQLAGTNVAVEQLKRLHHVLDEAVLMADGTLQPMDKTEWMGALERERIDRMEWYREMLDTGELDHTVATAVQQEEVLTLLKAAVNEDDIIQGLMEDERELMEIVFDRVVGSSGLVVASIPDWFVMPLSLVSSFGLSSWGSQRLEVESGDSEKVIRSSSIWSTLNHPNVAKFLGACFVGDRPFMCIHEIAQGLRYLHNLGFTIANFTPDSIWRARLEGKTLIGCKDVLPIEDESGVDMRAFAVSIVNMWREVDVYHRNLNRFCFPSDPEMAQDKYQKFPMKCPTFLEKREWELLKQMALNGAEFQFVTDGMSELAEVNAKHPVISIEKQMEDTKLAVDDIIMPTRKMSIRECMTLCKGYVIGNTLGTQVYDRIADILAQLKVHIEQKLGSGSFATAWRGKWFDTPIVVRRVNAPNLTQAMRAQFIVEADIWFRLNHVNVVKMYGACDVDPLFFVCEYAGCGHLKDFLEKNCRDYPSAIWYCLLNAALGLQYLHRVGIVHGDLKLDNILVGNDGIAKLADFGLSYDVHNGNSSSEGARGAFRWKAPECLPSENEAGRKQHLHPIFSHLH</sequence>
<name>A0A225UYR6_9STRA</name>
<dbReference type="InterPro" id="IPR011009">
    <property type="entry name" value="Kinase-like_dom_sf"/>
</dbReference>
<dbReference type="PROSITE" id="PS00108">
    <property type="entry name" value="PROTEIN_KINASE_ST"/>
    <property type="match status" value="1"/>
</dbReference>
<protein>
    <submittedName>
        <fullName evidence="2">TKL protein kinase</fullName>
    </submittedName>
</protein>
<dbReference type="GO" id="GO:0004674">
    <property type="term" value="F:protein serine/threonine kinase activity"/>
    <property type="evidence" value="ECO:0007669"/>
    <property type="project" value="TreeGrafter"/>
</dbReference>
<comment type="caution">
    <text evidence="2">The sequence shown here is derived from an EMBL/GenBank/DDBJ whole genome shotgun (WGS) entry which is preliminary data.</text>
</comment>
<gene>
    <name evidence="2" type="ORF">PHMEG_00030440</name>
</gene>
<evidence type="ECO:0000259" key="1">
    <source>
        <dbReference type="PROSITE" id="PS50011"/>
    </source>
</evidence>
<keyword evidence="2" id="KW-0808">Transferase</keyword>
<dbReference type="Pfam" id="PF07714">
    <property type="entry name" value="PK_Tyr_Ser-Thr"/>
    <property type="match status" value="1"/>
</dbReference>
<dbReference type="InterPro" id="IPR000719">
    <property type="entry name" value="Prot_kinase_dom"/>
</dbReference>
<dbReference type="Proteomes" id="UP000198211">
    <property type="component" value="Unassembled WGS sequence"/>
</dbReference>
<dbReference type="PROSITE" id="PS50011">
    <property type="entry name" value="PROTEIN_KINASE_DOM"/>
    <property type="match status" value="1"/>
</dbReference>
<reference evidence="3" key="1">
    <citation type="submission" date="2017-03" db="EMBL/GenBank/DDBJ databases">
        <title>Phytopthora megakarya and P. palmivora, two closely related causual agents of cacao black pod achieved similar genome size and gene model numbers by different mechanisms.</title>
        <authorList>
            <person name="Ali S."/>
            <person name="Shao J."/>
            <person name="Larry D.J."/>
            <person name="Kronmiller B."/>
            <person name="Shen D."/>
            <person name="Strem M.D."/>
            <person name="Melnick R.L."/>
            <person name="Guiltinan M.J."/>
            <person name="Tyler B.M."/>
            <person name="Meinhardt L.W."/>
            <person name="Bailey B.A."/>
        </authorList>
    </citation>
    <scope>NUCLEOTIDE SEQUENCE [LARGE SCALE GENOMIC DNA]</scope>
    <source>
        <strain evidence="3">zdho120</strain>
    </source>
</reference>
<dbReference type="STRING" id="4795.A0A225UYR6"/>